<evidence type="ECO:0000313" key="3">
    <source>
        <dbReference type="Proteomes" id="UP000034832"/>
    </source>
</evidence>
<organism evidence="2 3">
    <name type="scientific">Afipia massiliensis</name>
    <dbReference type="NCBI Taxonomy" id="211460"/>
    <lineage>
        <taxon>Bacteria</taxon>
        <taxon>Pseudomonadati</taxon>
        <taxon>Pseudomonadota</taxon>
        <taxon>Alphaproteobacteria</taxon>
        <taxon>Hyphomicrobiales</taxon>
        <taxon>Nitrobacteraceae</taxon>
        <taxon>Afipia</taxon>
    </lineage>
</organism>
<dbReference type="OrthoDB" id="7375033at2"/>
<evidence type="ECO:0000313" key="2">
    <source>
        <dbReference type="EMBL" id="TKT73835.1"/>
    </source>
</evidence>
<dbReference type="EMBL" id="LBIA02000001">
    <property type="protein sequence ID" value="TKT73835.1"/>
    <property type="molecule type" value="Genomic_DNA"/>
</dbReference>
<dbReference type="PIRSF" id="PIRSF017082">
    <property type="entry name" value="YflP"/>
    <property type="match status" value="1"/>
</dbReference>
<dbReference type="Pfam" id="PF03401">
    <property type="entry name" value="TctC"/>
    <property type="match status" value="1"/>
</dbReference>
<dbReference type="AlphaFoldDB" id="A0A4U6BVM5"/>
<dbReference type="PANTHER" id="PTHR42928">
    <property type="entry name" value="TRICARBOXYLATE-BINDING PROTEIN"/>
    <property type="match status" value="1"/>
</dbReference>
<dbReference type="SUPFAM" id="SSF53850">
    <property type="entry name" value="Periplasmic binding protein-like II"/>
    <property type="match status" value="1"/>
</dbReference>
<dbReference type="Gene3D" id="3.40.190.10">
    <property type="entry name" value="Periplasmic binding protein-like II"/>
    <property type="match status" value="1"/>
</dbReference>
<dbReference type="CDD" id="cd13578">
    <property type="entry name" value="PBP2_Bug27"/>
    <property type="match status" value="1"/>
</dbReference>
<keyword evidence="3" id="KW-1185">Reference proteome</keyword>
<comment type="caution">
    <text evidence="2">The sequence shown here is derived from an EMBL/GenBank/DDBJ whole genome shotgun (WGS) entry which is preliminary data.</text>
</comment>
<protein>
    <submittedName>
        <fullName evidence="2">Tripartite tricarboxylate transporter substrate binding protein</fullName>
    </submittedName>
</protein>
<dbReference type="Gene3D" id="3.40.190.150">
    <property type="entry name" value="Bordetella uptake gene, domain 1"/>
    <property type="match status" value="1"/>
</dbReference>
<evidence type="ECO:0000256" key="1">
    <source>
        <dbReference type="ARBA" id="ARBA00006987"/>
    </source>
</evidence>
<reference evidence="2" key="1">
    <citation type="submission" date="2019-04" db="EMBL/GenBank/DDBJ databases">
        <title>Whole genome sequencing of cave bacteria.</title>
        <authorList>
            <person name="Gan H.M."/>
            <person name="Barton H."/>
            <person name="Savka M.A."/>
        </authorList>
    </citation>
    <scope>NUCLEOTIDE SEQUENCE [LARGE SCALE GENOMIC DNA]</scope>
    <source>
        <strain evidence="2">LC387</strain>
    </source>
</reference>
<name>A0A4U6BVM5_9BRAD</name>
<proteinExistence type="inferred from homology"/>
<dbReference type="Proteomes" id="UP000034832">
    <property type="component" value="Unassembled WGS sequence"/>
</dbReference>
<dbReference type="InterPro" id="IPR042100">
    <property type="entry name" value="Bug_dom1"/>
</dbReference>
<sequence length="322" mass="33801">MRVTRILATIGVTFGIVYATSALSYPVNQIQLTVPFPAGGTTDVLARELGARLGKELDVTVVIQNRPGASATVGTQFVARAAPDGSHILLGSTHHVINPTLQKSLPYDTKKDFTEIALVALVPNALVVNPDLPVYSVADLIKYAKAKPGTLNFGSPGVGSANHLAGELFKSMAGVDMMHVPYPGAAPAMANLIGGHIQVMFDSLPTVLANAEAGKLRILAVTNGERVSSLPNTPTIAEAGNLPGYSASAWFGLYAPAGLSGEARTELERAMKKIMASEDMAQAFRKLGVEPGHLTGTPFKAYVNDEITKWGKIVESSKAVGN</sequence>
<dbReference type="STRING" id="211460.YH63_16915"/>
<gene>
    <name evidence="2" type="ORF">YH63_001975</name>
</gene>
<accession>A0A4U6BVM5</accession>
<dbReference type="PANTHER" id="PTHR42928:SF5">
    <property type="entry name" value="BLR1237 PROTEIN"/>
    <property type="match status" value="1"/>
</dbReference>
<dbReference type="InterPro" id="IPR005064">
    <property type="entry name" value="BUG"/>
</dbReference>
<comment type="similarity">
    <text evidence="1">Belongs to the UPF0065 (bug) family.</text>
</comment>